<name>A0A5B7I8W0_PORTR</name>
<evidence type="ECO:0000256" key="1">
    <source>
        <dbReference type="SAM" id="MobiDB-lite"/>
    </source>
</evidence>
<comment type="caution">
    <text evidence="2">The sequence shown here is derived from an EMBL/GenBank/DDBJ whole genome shotgun (WGS) entry which is preliminary data.</text>
</comment>
<evidence type="ECO:0000313" key="3">
    <source>
        <dbReference type="Proteomes" id="UP000324222"/>
    </source>
</evidence>
<feature type="compositionally biased region" description="Polar residues" evidence="1">
    <location>
        <begin position="1"/>
        <end position="10"/>
    </location>
</feature>
<dbReference type="AlphaFoldDB" id="A0A5B7I8W0"/>
<protein>
    <submittedName>
        <fullName evidence="2">Uncharacterized protein</fullName>
    </submittedName>
</protein>
<sequence length="65" mass="7648">MPGTASQRQINPRDKRVVHQRRQTSKIRQEKYKEKKTCQHKSKTQSSTGISWSGWRCSRGCRRSS</sequence>
<gene>
    <name evidence="2" type="ORF">E2C01_071770</name>
</gene>
<dbReference type="Proteomes" id="UP000324222">
    <property type="component" value="Unassembled WGS sequence"/>
</dbReference>
<feature type="compositionally biased region" description="Basic and acidic residues" evidence="1">
    <location>
        <begin position="27"/>
        <end position="37"/>
    </location>
</feature>
<keyword evidence="3" id="KW-1185">Reference proteome</keyword>
<feature type="region of interest" description="Disordered" evidence="1">
    <location>
        <begin position="1"/>
        <end position="65"/>
    </location>
</feature>
<evidence type="ECO:0000313" key="2">
    <source>
        <dbReference type="EMBL" id="MPC77318.1"/>
    </source>
</evidence>
<organism evidence="2 3">
    <name type="scientific">Portunus trituberculatus</name>
    <name type="common">Swimming crab</name>
    <name type="synonym">Neptunus trituberculatus</name>
    <dbReference type="NCBI Taxonomy" id="210409"/>
    <lineage>
        <taxon>Eukaryota</taxon>
        <taxon>Metazoa</taxon>
        <taxon>Ecdysozoa</taxon>
        <taxon>Arthropoda</taxon>
        <taxon>Crustacea</taxon>
        <taxon>Multicrustacea</taxon>
        <taxon>Malacostraca</taxon>
        <taxon>Eumalacostraca</taxon>
        <taxon>Eucarida</taxon>
        <taxon>Decapoda</taxon>
        <taxon>Pleocyemata</taxon>
        <taxon>Brachyura</taxon>
        <taxon>Eubrachyura</taxon>
        <taxon>Portunoidea</taxon>
        <taxon>Portunidae</taxon>
        <taxon>Portuninae</taxon>
        <taxon>Portunus</taxon>
    </lineage>
</organism>
<reference evidence="2 3" key="1">
    <citation type="submission" date="2019-05" db="EMBL/GenBank/DDBJ databases">
        <title>Another draft genome of Portunus trituberculatus and its Hox gene families provides insights of decapod evolution.</title>
        <authorList>
            <person name="Jeong J.-H."/>
            <person name="Song I."/>
            <person name="Kim S."/>
            <person name="Choi T."/>
            <person name="Kim D."/>
            <person name="Ryu S."/>
            <person name="Kim W."/>
        </authorList>
    </citation>
    <scope>NUCLEOTIDE SEQUENCE [LARGE SCALE GENOMIC DNA]</scope>
    <source>
        <tissue evidence="2">Muscle</tissue>
    </source>
</reference>
<proteinExistence type="predicted"/>
<accession>A0A5B7I8W0</accession>
<dbReference type="EMBL" id="VSRR010045592">
    <property type="protein sequence ID" value="MPC77318.1"/>
    <property type="molecule type" value="Genomic_DNA"/>
</dbReference>